<keyword evidence="1" id="KW-1133">Transmembrane helix</keyword>
<evidence type="ECO:0000256" key="1">
    <source>
        <dbReference type="SAM" id="Phobius"/>
    </source>
</evidence>
<dbReference type="Pfam" id="PF01569">
    <property type="entry name" value="PAP2"/>
    <property type="match status" value="1"/>
</dbReference>
<protein>
    <submittedName>
        <fullName evidence="3">Phosphatase PAP2 family protein</fullName>
    </submittedName>
</protein>
<dbReference type="InterPro" id="IPR000326">
    <property type="entry name" value="PAP2/HPO"/>
</dbReference>
<feature type="transmembrane region" description="Helical" evidence="1">
    <location>
        <begin position="12"/>
        <end position="34"/>
    </location>
</feature>
<name>A0A9X2X478_9GAMM</name>
<accession>A0A9X2X478</accession>
<keyword evidence="1" id="KW-0812">Transmembrane</keyword>
<feature type="transmembrane region" description="Helical" evidence="1">
    <location>
        <begin position="71"/>
        <end position="92"/>
    </location>
</feature>
<keyword evidence="1" id="KW-0472">Membrane</keyword>
<dbReference type="CDD" id="cd03396">
    <property type="entry name" value="PAP2_like_6"/>
    <property type="match status" value="1"/>
</dbReference>
<dbReference type="Proteomes" id="UP001145353">
    <property type="component" value="Unassembled WGS sequence"/>
</dbReference>
<sequence>MLPRTFLKYSESPWVPLLKMWVLFTLLIIAIAYFELDFRTADAVYTMEGGDWTLSDFWLTKYVLHDIGKRFSISIGVVVLVAIVATFFVGAMKSLRRPLVYLFVSVALSALIVSSIKNSINVACPWDLVRYGGNIPYVGFFQEWPSKFPDIACFPAGHASAGYAWIALYFFFDYLFVSSKWRRLGAGGAMSMGLLFGIDQQVRGAHFLSHDLWTLMISFSVSRILAYLFFGLIKNRKVAVGDLVNS</sequence>
<dbReference type="RefSeq" id="WP_247620132.1">
    <property type="nucleotide sequence ID" value="NZ_JAHXCZ010000007.1"/>
</dbReference>
<evidence type="ECO:0000313" key="3">
    <source>
        <dbReference type="EMBL" id="MCT8506764.1"/>
    </source>
</evidence>
<dbReference type="EMBL" id="JAHXDE010000007">
    <property type="protein sequence ID" value="MCT8506764.1"/>
    <property type="molecule type" value="Genomic_DNA"/>
</dbReference>
<dbReference type="SUPFAM" id="SSF48317">
    <property type="entry name" value="Acid phosphatase/Vanadium-dependent haloperoxidase"/>
    <property type="match status" value="1"/>
</dbReference>
<reference evidence="3" key="1">
    <citation type="submission" date="2021-07" db="EMBL/GenBank/DDBJ databases">
        <authorList>
            <person name="Luelf R.H."/>
        </authorList>
    </citation>
    <scope>NUCLEOTIDE SEQUENCE</scope>
    <source>
        <strain evidence="3">TMW 2.2304</strain>
    </source>
</reference>
<evidence type="ECO:0000313" key="4">
    <source>
        <dbReference type="Proteomes" id="UP001145353"/>
    </source>
</evidence>
<dbReference type="AlphaFoldDB" id="A0A9X2X478"/>
<reference evidence="3" key="2">
    <citation type="journal article" date="2022" name="Syst. Appl. Microbiol.">
        <title>Chromohalobacter moromii sp. nov., a moderately halophilic bacterium isolated from lupine-based moromi fermentation.</title>
        <authorList>
            <person name="Lulf R.H."/>
            <person name="Hilgarth M."/>
            <person name="Ehrmann M.A."/>
        </authorList>
    </citation>
    <scope>NUCLEOTIDE SEQUENCE</scope>
    <source>
        <strain evidence="3">TMW 2.2304</strain>
    </source>
</reference>
<feature type="transmembrane region" description="Helical" evidence="1">
    <location>
        <begin position="99"/>
        <end position="116"/>
    </location>
</feature>
<proteinExistence type="predicted"/>
<feature type="transmembrane region" description="Helical" evidence="1">
    <location>
        <begin position="184"/>
        <end position="200"/>
    </location>
</feature>
<keyword evidence="4" id="KW-1185">Reference proteome</keyword>
<gene>
    <name evidence="3" type="ORF">KZO87_15405</name>
</gene>
<feature type="transmembrane region" description="Helical" evidence="1">
    <location>
        <begin position="212"/>
        <end position="233"/>
    </location>
</feature>
<evidence type="ECO:0000259" key="2">
    <source>
        <dbReference type="Pfam" id="PF01569"/>
    </source>
</evidence>
<feature type="domain" description="Phosphatidic acid phosphatase type 2/haloperoxidase" evidence="2">
    <location>
        <begin position="99"/>
        <end position="230"/>
    </location>
</feature>
<dbReference type="InterPro" id="IPR036938">
    <property type="entry name" value="PAP2/HPO_sf"/>
</dbReference>
<organism evidence="3 4">
    <name type="scientific">Chromohalobacter moromii</name>
    <dbReference type="NCBI Taxonomy" id="2860329"/>
    <lineage>
        <taxon>Bacteria</taxon>
        <taxon>Pseudomonadati</taxon>
        <taxon>Pseudomonadota</taxon>
        <taxon>Gammaproteobacteria</taxon>
        <taxon>Oceanospirillales</taxon>
        <taxon>Halomonadaceae</taxon>
        <taxon>Chromohalobacter</taxon>
    </lineage>
</organism>
<comment type="caution">
    <text evidence="3">The sequence shown here is derived from an EMBL/GenBank/DDBJ whole genome shotgun (WGS) entry which is preliminary data.</text>
</comment>
<feature type="transmembrane region" description="Helical" evidence="1">
    <location>
        <begin position="154"/>
        <end position="172"/>
    </location>
</feature>